<name>A0A1T5EI64_9SPHI</name>
<protein>
    <submittedName>
        <fullName evidence="2">NAD(P)H-dependent FMN reductase</fullName>
    </submittedName>
</protein>
<feature type="domain" description="NADPH-dependent FMN reductase-like" evidence="1">
    <location>
        <begin position="1"/>
        <end position="141"/>
    </location>
</feature>
<dbReference type="RefSeq" id="WP_079703533.1">
    <property type="nucleotide sequence ID" value="NZ_FUYR01000003.1"/>
</dbReference>
<gene>
    <name evidence="2" type="ORF">SAMN05661099_3030</name>
</gene>
<organism evidence="2 3">
    <name type="scientific">Daejeonella lutea</name>
    <dbReference type="NCBI Taxonomy" id="572036"/>
    <lineage>
        <taxon>Bacteria</taxon>
        <taxon>Pseudomonadati</taxon>
        <taxon>Bacteroidota</taxon>
        <taxon>Sphingobacteriia</taxon>
        <taxon>Sphingobacteriales</taxon>
        <taxon>Sphingobacteriaceae</taxon>
        <taxon>Daejeonella</taxon>
    </lineage>
</organism>
<dbReference type="InterPro" id="IPR029039">
    <property type="entry name" value="Flavoprotein-like_sf"/>
</dbReference>
<dbReference type="EMBL" id="FUYR01000003">
    <property type="protein sequence ID" value="SKB83606.1"/>
    <property type="molecule type" value="Genomic_DNA"/>
</dbReference>
<reference evidence="3" key="1">
    <citation type="submission" date="2017-02" db="EMBL/GenBank/DDBJ databases">
        <authorList>
            <person name="Varghese N."/>
            <person name="Submissions S."/>
        </authorList>
    </citation>
    <scope>NUCLEOTIDE SEQUENCE [LARGE SCALE GENOMIC DNA]</scope>
    <source>
        <strain evidence="3">DSM 22385</strain>
    </source>
</reference>
<dbReference type="GO" id="GO:0005829">
    <property type="term" value="C:cytosol"/>
    <property type="evidence" value="ECO:0007669"/>
    <property type="project" value="TreeGrafter"/>
</dbReference>
<dbReference type="PANTHER" id="PTHR30543">
    <property type="entry name" value="CHROMATE REDUCTASE"/>
    <property type="match status" value="1"/>
</dbReference>
<dbReference type="Proteomes" id="UP000189981">
    <property type="component" value="Unassembled WGS sequence"/>
</dbReference>
<proteinExistence type="predicted"/>
<keyword evidence="3" id="KW-1185">Reference proteome</keyword>
<dbReference type="GO" id="GO:0016491">
    <property type="term" value="F:oxidoreductase activity"/>
    <property type="evidence" value="ECO:0007669"/>
    <property type="project" value="InterPro"/>
</dbReference>
<accession>A0A1T5EI64</accession>
<dbReference type="GO" id="GO:0010181">
    <property type="term" value="F:FMN binding"/>
    <property type="evidence" value="ECO:0007669"/>
    <property type="project" value="TreeGrafter"/>
</dbReference>
<dbReference type="InterPro" id="IPR005025">
    <property type="entry name" value="FMN_Rdtase-like_dom"/>
</dbReference>
<evidence type="ECO:0000313" key="2">
    <source>
        <dbReference type="EMBL" id="SKB83606.1"/>
    </source>
</evidence>
<dbReference type="STRING" id="572036.SAMN05661099_3030"/>
<dbReference type="Gene3D" id="3.40.50.360">
    <property type="match status" value="1"/>
</dbReference>
<dbReference type="InterPro" id="IPR050712">
    <property type="entry name" value="NAD(P)H-dep_reductase"/>
</dbReference>
<dbReference type="AlphaFoldDB" id="A0A1T5EI64"/>
<evidence type="ECO:0000259" key="1">
    <source>
        <dbReference type="Pfam" id="PF03358"/>
    </source>
</evidence>
<dbReference type="PANTHER" id="PTHR30543:SF21">
    <property type="entry name" value="NAD(P)H-DEPENDENT FMN REDUCTASE LOT6"/>
    <property type="match status" value="1"/>
</dbReference>
<sequence length="178" mass="19844">MNIAIISGSARPKRQSHQVALSLKGKLDLLKKDNWLWDVKESNLPLLDYTFDSHPAPGEVLKALKPRLDATDAFVIVSPEHNASYPGSLKNSMDYFYKEYGNKPFGIISVSAGVLGGINAVRSLQQYIIKLNGIVCPQFLITPKVQALFKDGQLTDESYGTRMDQFVDNFIHFADKVI</sequence>
<dbReference type="Pfam" id="PF03358">
    <property type="entry name" value="FMN_red"/>
    <property type="match status" value="1"/>
</dbReference>
<dbReference type="SUPFAM" id="SSF52218">
    <property type="entry name" value="Flavoproteins"/>
    <property type="match status" value="1"/>
</dbReference>
<dbReference type="OrthoDB" id="9812295at2"/>
<evidence type="ECO:0000313" key="3">
    <source>
        <dbReference type="Proteomes" id="UP000189981"/>
    </source>
</evidence>